<dbReference type="Gene3D" id="2.70.170.10">
    <property type="entry name" value="Neurotransmitter-gated ion-channel ligand-binding domain"/>
    <property type="match status" value="1"/>
</dbReference>
<evidence type="ECO:0000256" key="1">
    <source>
        <dbReference type="SAM" id="Phobius"/>
    </source>
</evidence>
<proteinExistence type="predicted"/>
<evidence type="ECO:0000259" key="2">
    <source>
        <dbReference type="Pfam" id="PF02931"/>
    </source>
</evidence>
<organism evidence="3 4">
    <name type="scientific">Elysia marginata</name>
    <dbReference type="NCBI Taxonomy" id="1093978"/>
    <lineage>
        <taxon>Eukaryota</taxon>
        <taxon>Metazoa</taxon>
        <taxon>Spiralia</taxon>
        <taxon>Lophotrochozoa</taxon>
        <taxon>Mollusca</taxon>
        <taxon>Gastropoda</taxon>
        <taxon>Heterobranchia</taxon>
        <taxon>Euthyneura</taxon>
        <taxon>Panpulmonata</taxon>
        <taxon>Sacoglossa</taxon>
        <taxon>Placobranchoidea</taxon>
        <taxon>Plakobranchidae</taxon>
        <taxon>Elysia</taxon>
    </lineage>
</organism>
<comment type="caution">
    <text evidence="3">The sequence shown here is derived from an EMBL/GenBank/DDBJ whole genome shotgun (WGS) entry which is preliminary data.</text>
</comment>
<feature type="domain" description="Neurotransmitter-gated ion-channel ligand-binding" evidence="2">
    <location>
        <begin position="7"/>
        <end position="54"/>
    </location>
</feature>
<keyword evidence="1" id="KW-0812">Transmembrane</keyword>
<protein>
    <submittedName>
        <fullName evidence="3">Neuronal acetylcholine receptor subunit alpha-2</fullName>
    </submittedName>
</protein>
<feature type="transmembrane region" description="Helical" evidence="1">
    <location>
        <begin position="53"/>
        <end position="70"/>
    </location>
</feature>
<sequence length="86" mass="9292">MQGISPFILQEWYDQRLNWSSAEFGGVTSIRIPCHKLWLPDIVLYNSSSSSSIVVLLLVVVVVVVVGGGGEEGGGGGGVRWKTRMD</sequence>
<dbReference type="EMBL" id="BMAT01005338">
    <property type="protein sequence ID" value="GFR91309.1"/>
    <property type="molecule type" value="Genomic_DNA"/>
</dbReference>
<reference evidence="3 4" key="1">
    <citation type="journal article" date="2021" name="Elife">
        <title>Chloroplast acquisition without the gene transfer in kleptoplastic sea slugs, Plakobranchus ocellatus.</title>
        <authorList>
            <person name="Maeda T."/>
            <person name="Takahashi S."/>
            <person name="Yoshida T."/>
            <person name="Shimamura S."/>
            <person name="Takaki Y."/>
            <person name="Nagai Y."/>
            <person name="Toyoda A."/>
            <person name="Suzuki Y."/>
            <person name="Arimoto A."/>
            <person name="Ishii H."/>
            <person name="Satoh N."/>
            <person name="Nishiyama T."/>
            <person name="Hasebe M."/>
            <person name="Maruyama T."/>
            <person name="Minagawa J."/>
            <person name="Obokata J."/>
            <person name="Shigenobu S."/>
        </authorList>
    </citation>
    <scope>NUCLEOTIDE SEQUENCE [LARGE SCALE GENOMIC DNA]</scope>
</reference>
<gene>
    <name evidence="3" type="ORF">ElyMa_002589500</name>
</gene>
<dbReference type="SUPFAM" id="SSF63712">
    <property type="entry name" value="Nicotinic receptor ligand binding domain-like"/>
    <property type="match status" value="1"/>
</dbReference>
<keyword evidence="1" id="KW-1133">Transmembrane helix</keyword>
<keyword evidence="1" id="KW-0472">Membrane</keyword>
<dbReference type="AlphaFoldDB" id="A0AAV4H0S7"/>
<dbReference type="Pfam" id="PF02931">
    <property type="entry name" value="Neur_chan_LBD"/>
    <property type="match status" value="1"/>
</dbReference>
<evidence type="ECO:0000313" key="3">
    <source>
        <dbReference type="EMBL" id="GFR91309.1"/>
    </source>
</evidence>
<keyword evidence="3" id="KW-0675">Receptor</keyword>
<dbReference type="GO" id="GO:0016020">
    <property type="term" value="C:membrane"/>
    <property type="evidence" value="ECO:0007669"/>
    <property type="project" value="InterPro"/>
</dbReference>
<evidence type="ECO:0000313" key="4">
    <source>
        <dbReference type="Proteomes" id="UP000762676"/>
    </source>
</evidence>
<keyword evidence="4" id="KW-1185">Reference proteome</keyword>
<dbReference type="Proteomes" id="UP000762676">
    <property type="component" value="Unassembled WGS sequence"/>
</dbReference>
<accession>A0AAV4H0S7</accession>
<name>A0AAV4H0S7_9GAST</name>
<dbReference type="GO" id="GO:0005230">
    <property type="term" value="F:extracellular ligand-gated monoatomic ion channel activity"/>
    <property type="evidence" value="ECO:0007669"/>
    <property type="project" value="InterPro"/>
</dbReference>
<dbReference type="InterPro" id="IPR036734">
    <property type="entry name" value="Neur_chan_lig-bd_sf"/>
</dbReference>
<dbReference type="InterPro" id="IPR006202">
    <property type="entry name" value="Neur_chan_lig-bd"/>
</dbReference>